<gene>
    <name evidence="4" type="ORF">GCM10011352_02410</name>
</gene>
<dbReference type="PROSITE" id="PS51186">
    <property type="entry name" value="GNAT"/>
    <property type="match status" value="1"/>
</dbReference>
<comment type="caution">
    <text evidence="4">The sequence shown here is derived from an EMBL/GenBank/DDBJ whole genome shotgun (WGS) entry which is preliminary data.</text>
</comment>
<organism evidence="4 5">
    <name type="scientific">Marinobacterium zhoushanense</name>
    <dbReference type="NCBI Taxonomy" id="1679163"/>
    <lineage>
        <taxon>Bacteria</taxon>
        <taxon>Pseudomonadati</taxon>
        <taxon>Pseudomonadota</taxon>
        <taxon>Gammaproteobacteria</taxon>
        <taxon>Oceanospirillales</taxon>
        <taxon>Oceanospirillaceae</taxon>
        <taxon>Marinobacterium</taxon>
    </lineage>
</organism>
<feature type="domain" description="N-acetyltransferase" evidence="3">
    <location>
        <begin position="4"/>
        <end position="150"/>
    </location>
</feature>
<keyword evidence="1" id="KW-0808">Transferase</keyword>
<dbReference type="Pfam" id="PF11814">
    <property type="entry name" value="DUF3335"/>
    <property type="match status" value="1"/>
</dbReference>
<accession>A0ABQ1JWF6</accession>
<evidence type="ECO:0000313" key="4">
    <source>
        <dbReference type="EMBL" id="GGB80232.1"/>
    </source>
</evidence>
<dbReference type="InterPro" id="IPR021770">
    <property type="entry name" value="DUF3335"/>
</dbReference>
<dbReference type="Gene3D" id="3.40.630.30">
    <property type="match status" value="1"/>
</dbReference>
<dbReference type="PANTHER" id="PTHR43420">
    <property type="entry name" value="ACETYLTRANSFERASE"/>
    <property type="match status" value="1"/>
</dbReference>
<name>A0ABQ1JWF6_9GAMM</name>
<proteinExistence type="predicted"/>
<dbReference type="PANTHER" id="PTHR43420:SF12">
    <property type="entry name" value="N-ACETYLTRANSFERASE DOMAIN-CONTAINING PROTEIN"/>
    <property type="match status" value="1"/>
</dbReference>
<evidence type="ECO:0000256" key="2">
    <source>
        <dbReference type="ARBA" id="ARBA00023315"/>
    </source>
</evidence>
<dbReference type="RefSeq" id="WP_188745282.1">
    <property type="nucleotide sequence ID" value="NZ_BMIJ01000001.1"/>
</dbReference>
<reference evidence="5" key="1">
    <citation type="journal article" date="2019" name="Int. J. Syst. Evol. Microbiol.">
        <title>The Global Catalogue of Microorganisms (GCM) 10K type strain sequencing project: providing services to taxonomists for standard genome sequencing and annotation.</title>
        <authorList>
            <consortium name="The Broad Institute Genomics Platform"/>
            <consortium name="The Broad Institute Genome Sequencing Center for Infectious Disease"/>
            <person name="Wu L."/>
            <person name="Ma J."/>
        </authorList>
    </citation>
    <scope>NUCLEOTIDE SEQUENCE [LARGE SCALE GENOMIC DNA]</scope>
    <source>
        <strain evidence="5">CGMCC 1.15341</strain>
    </source>
</reference>
<evidence type="ECO:0000313" key="5">
    <source>
        <dbReference type="Proteomes" id="UP000629025"/>
    </source>
</evidence>
<sequence>MDNILIRPAQRSDLDRLCQLERICFNGDRLSRRNFSHMLKSEHADLILAEQDDLIGGYALVLYRSGTNLARLYSIAVTPQWRGQGVSSRLLEAAEQQALGHESAFMRLEVSVLNESAIRLYERSGYHRFGQIAAYYEDGSDAWRMEKTIRRRAQRPQPRTEYYEQSTPFTCGPASLMMAMKRLDPQRSMSRMEELRIWRESTTIYMTSGHGGCSPHGLALSAWQRGFDVSLFVTPANTPFIDSVRDPQKKSVIELVHDDYMQQIGTTGIDLVNAELDLNTLVGRLQQGAVAVTLISTWRLNRNKAPHWVVIGSADTRHVYISDPDFDRDPWHSETDYIDVPVGLEEFQAMARFGRSRLRATLLLTGKTKKPA</sequence>
<evidence type="ECO:0000256" key="1">
    <source>
        <dbReference type="ARBA" id="ARBA00022679"/>
    </source>
</evidence>
<dbReference type="InterPro" id="IPR016181">
    <property type="entry name" value="Acyl_CoA_acyltransferase"/>
</dbReference>
<keyword evidence="2" id="KW-0012">Acyltransferase</keyword>
<dbReference type="EMBL" id="BMIJ01000001">
    <property type="protein sequence ID" value="GGB80232.1"/>
    <property type="molecule type" value="Genomic_DNA"/>
</dbReference>
<dbReference type="SUPFAM" id="SSF55729">
    <property type="entry name" value="Acyl-CoA N-acyltransferases (Nat)"/>
    <property type="match status" value="1"/>
</dbReference>
<dbReference type="CDD" id="cd04301">
    <property type="entry name" value="NAT_SF"/>
    <property type="match status" value="1"/>
</dbReference>
<dbReference type="Pfam" id="PF13673">
    <property type="entry name" value="Acetyltransf_10"/>
    <property type="match status" value="1"/>
</dbReference>
<protein>
    <submittedName>
        <fullName evidence="4">GNAT family N-acetyltransferase</fullName>
    </submittedName>
</protein>
<dbReference type="Proteomes" id="UP000629025">
    <property type="component" value="Unassembled WGS sequence"/>
</dbReference>
<evidence type="ECO:0000259" key="3">
    <source>
        <dbReference type="PROSITE" id="PS51186"/>
    </source>
</evidence>
<dbReference type="InterPro" id="IPR050680">
    <property type="entry name" value="YpeA/RimI_acetyltransf"/>
</dbReference>
<dbReference type="Gene3D" id="3.90.70.10">
    <property type="entry name" value="Cysteine proteinases"/>
    <property type="match status" value="1"/>
</dbReference>
<keyword evidence="5" id="KW-1185">Reference proteome</keyword>
<dbReference type="InterPro" id="IPR000182">
    <property type="entry name" value="GNAT_dom"/>
</dbReference>